<comment type="caution">
    <text evidence="5">The sequence shown here is derived from an EMBL/GenBank/DDBJ whole genome shotgun (WGS) entry which is preliminary data.</text>
</comment>
<dbReference type="PROSITE" id="PS00893">
    <property type="entry name" value="NUDIX_BOX"/>
    <property type="match status" value="1"/>
</dbReference>
<dbReference type="OrthoDB" id="9804442at2"/>
<dbReference type="CDD" id="cd04685">
    <property type="entry name" value="NUDIX_Hydrolase"/>
    <property type="match status" value="1"/>
</dbReference>
<sequence length="155" mass="16937">MAPQPGLRRTSRILVVASDGAALLFMTAAPDSSRFARWITPGGGVDPDETHDEAAVRELFEETGLVVDSVGASIHSYDFEVAWDEADHDRGHAEYYVLKVDAQFDPSSANWTDDEHVDVTAHQWVTADDLVGRGEPFEPPHLPELIRRAAATPAS</sequence>
<dbReference type="PANTHER" id="PTHR43736">
    <property type="entry name" value="ADP-RIBOSE PYROPHOSPHATASE"/>
    <property type="match status" value="1"/>
</dbReference>
<evidence type="ECO:0000256" key="3">
    <source>
        <dbReference type="RuleBase" id="RU003476"/>
    </source>
</evidence>
<dbReference type="RefSeq" id="WP_130484058.1">
    <property type="nucleotide sequence ID" value="NZ_SGWW01000001.1"/>
</dbReference>
<dbReference type="Gene3D" id="3.90.79.10">
    <property type="entry name" value="Nucleoside Triphosphate Pyrophosphohydrolase"/>
    <property type="match status" value="1"/>
</dbReference>
<dbReference type="InterPro" id="IPR020084">
    <property type="entry name" value="NUDIX_hydrolase_CS"/>
</dbReference>
<evidence type="ECO:0000259" key="4">
    <source>
        <dbReference type="PROSITE" id="PS51462"/>
    </source>
</evidence>
<feature type="domain" description="Nudix hydrolase" evidence="4">
    <location>
        <begin position="6"/>
        <end position="147"/>
    </location>
</feature>
<dbReference type="Proteomes" id="UP000293519">
    <property type="component" value="Unassembled WGS sequence"/>
</dbReference>
<evidence type="ECO:0000313" key="5">
    <source>
        <dbReference type="EMBL" id="RZS58920.1"/>
    </source>
</evidence>
<dbReference type="PROSITE" id="PS51462">
    <property type="entry name" value="NUDIX"/>
    <property type="match status" value="1"/>
</dbReference>
<dbReference type="InterPro" id="IPR015797">
    <property type="entry name" value="NUDIX_hydrolase-like_dom_sf"/>
</dbReference>
<evidence type="ECO:0000313" key="6">
    <source>
        <dbReference type="Proteomes" id="UP000293519"/>
    </source>
</evidence>
<evidence type="ECO:0000256" key="2">
    <source>
        <dbReference type="ARBA" id="ARBA00022801"/>
    </source>
</evidence>
<comment type="similarity">
    <text evidence="1 3">Belongs to the Nudix hydrolase family.</text>
</comment>
<dbReference type="GO" id="GO:0016787">
    <property type="term" value="F:hydrolase activity"/>
    <property type="evidence" value="ECO:0007669"/>
    <property type="project" value="UniProtKB-KW"/>
</dbReference>
<name>A0A4V2EXB6_9MICO</name>
<dbReference type="EMBL" id="SGWW01000001">
    <property type="protein sequence ID" value="RZS58920.1"/>
    <property type="molecule type" value="Genomic_DNA"/>
</dbReference>
<dbReference type="InterPro" id="IPR020476">
    <property type="entry name" value="Nudix_hydrolase"/>
</dbReference>
<dbReference type="AlphaFoldDB" id="A0A4V2EXB6"/>
<dbReference type="PRINTS" id="PR00502">
    <property type="entry name" value="NUDIXFAMILY"/>
</dbReference>
<accession>A0A4V2EXB6</accession>
<keyword evidence="6" id="KW-1185">Reference proteome</keyword>
<dbReference type="Pfam" id="PF00293">
    <property type="entry name" value="NUDIX"/>
    <property type="match status" value="1"/>
</dbReference>
<dbReference type="PANTHER" id="PTHR43736:SF1">
    <property type="entry name" value="DIHYDRONEOPTERIN TRIPHOSPHATE DIPHOSPHATASE"/>
    <property type="match status" value="1"/>
</dbReference>
<reference evidence="5 6" key="1">
    <citation type="journal article" date="2015" name="Stand. Genomic Sci.">
        <title>Genomic Encyclopedia of Bacterial and Archaeal Type Strains, Phase III: the genomes of soil and plant-associated and newly described type strains.</title>
        <authorList>
            <person name="Whitman W.B."/>
            <person name="Woyke T."/>
            <person name="Klenk H.P."/>
            <person name="Zhou Y."/>
            <person name="Lilburn T.G."/>
            <person name="Beck B.J."/>
            <person name="De Vos P."/>
            <person name="Vandamme P."/>
            <person name="Eisen J.A."/>
            <person name="Garrity G."/>
            <person name="Hugenholtz P."/>
            <person name="Kyrpides N.C."/>
        </authorList>
    </citation>
    <scope>NUCLEOTIDE SEQUENCE [LARGE SCALE GENOMIC DNA]</scope>
    <source>
        <strain evidence="5 6">CV2</strain>
    </source>
</reference>
<organism evidence="5 6">
    <name type="scientific">Microcella putealis</name>
    <dbReference type="NCBI Taxonomy" id="337005"/>
    <lineage>
        <taxon>Bacteria</taxon>
        <taxon>Bacillati</taxon>
        <taxon>Actinomycetota</taxon>
        <taxon>Actinomycetes</taxon>
        <taxon>Micrococcales</taxon>
        <taxon>Microbacteriaceae</taxon>
        <taxon>Microcella</taxon>
    </lineage>
</organism>
<gene>
    <name evidence="5" type="ORF">EV141_0131</name>
</gene>
<dbReference type="InterPro" id="IPR000086">
    <property type="entry name" value="NUDIX_hydrolase_dom"/>
</dbReference>
<keyword evidence="2 3" id="KW-0378">Hydrolase</keyword>
<proteinExistence type="inferred from homology"/>
<protein>
    <submittedName>
        <fullName evidence="5">8-oxo-dGTP pyrophosphatase MutT (NUDIX family)</fullName>
    </submittedName>
</protein>
<evidence type="ECO:0000256" key="1">
    <source>
        <dbReference type="ARBA" id="ARBA00005582"/>
    </source>
</evidence>
<dbReference type="SUPFAM" id="SSF55811">
    <property type="entry name" value="Nudix"/>
    <property type="match status" value="1"/>
</dbReference>